<feature type="transmembrane region" description="Helical" evidence="1">
    <location>
        <begin position="132"/>
        <end position="157"/>
    </location>
</feature>
<feature type="transmembrane region" description="Helical" evidence="1">
    <location>
        <begin position="14"/>
        <end position="38"/>
    </location>
</feature>
<keyword evidence="1" id="KW-0472">Membrane</keyword>
<name>A0AAD7U3Y5_9APHY</name>
<organism evidence="2 3">
    <name type="scientific">Trametes cubensis</name>
    <dbReference type="NCBI Taxonomy" id="1111947"/>
    <lineage>
        <taxon>Eukaryota</taxon>
        <taxon>Fungi</taxon>
        <taxon>Dikarya</taxon>
        <taxon>Basidiomycota</taxon>
        <taxon>Agaricomycotina</taxon>
        <taxon>Agaricomycetes</taxon>
        <taxon>Polyporales</taxon>
        <taxon>Polyporaceae</taxon>
        <taxon>Trametes</taxon>
    </lineage>
</organism>
<feature type="transmembrane region" description="Helical" evidence="1">
    <location>
        <begin position="219"/>
        <end position="242"/>
    </location>
</feature>
<accession>A0AAD7U3Y5</accession>
<feature type="transmembrane region" description="Helical" evidence="1">
    <location>
        <begin position="254"/>
        <end position="272"/>
    </location>
</feature>
<feature type="transmembrane region" description="Helical" evidence="1">
    <location>
        <begin position="107"/>
        <end position="125"/>
    </location>
</feature>
<evidence type="ECO:0000313" key="2">
    <source>
        <dbReference type="EMBL" id="KAJ8502153.1"/>
    </source>
</evidence>
<feature type="transmembrane region" description="Helical" evidence="1">
    <location>
        <begin position="177"/>
        <end position="198"/>
    </location>
</feature>
<gene>
    <name evidence="2" type="ORF">ONZ51_g158</name>
</gene>
<feature type="transmembrane region" description="Helical" evidence="1">
    <location>
        <begin position="50"/>
        <end position="71"/>
    </location>
</feature>
<evidence type="ECO:0000313" key="3">
    <source>
        <dbReference type="Proteomes" id="UP001215151"/>
    </source>
</evidence>
<dbReference type="EMBL" id="JAPEVG010000002">
    <property type="protein sequence ID" value="KAJ8502153.1"/>
    <property type="molecule type" value="Genomic_DNA"/>
</dbReference>
<keyword evidence="3" id="KW-1185">Reference proteome</keyword>
<keyword evidence="1" id="KW-1133">Transmembrane helix</keyword>
<comment type="caution">
    <text evidence="2">The sequence shown here is derived from an EMBL/GenBank/DDBJ whole genome shotgun (WGS) entry which is preliminary data.</text>
</comment>
<protein>
    <submittedName>
        <fullName evidence="2">Uncharacterized protein</fullName>
    </submittedName>
</protein>
<dbReference type="AlphaFoldDB" id="A0AAD7U3Y5"/>
<keyword evidence="1" id="KW-0812">Transmembrane</keyword>
<sequence>MSTTDAFPIARAEIVALFVESILFGAFTVLFAIAIWILRHRGKVHGRLTTNRVLCATSTAMWLLSVAHLVLDMTRAIRGFTVEGQTASNTEAFYARISDPTNVATNTIYLVTTLLADSFFSYRLYIVWNRTWWIVIVPALLVLSTAVTGIGVCVEIGLTKPGNPIFASNLQPWIRTFFALSLTTNLFATVLIIGRIMWANRRVREYRANGAMVGSHWNVVEIVIQSAAVYSAALIAMLGTYLANSNAQYVCLDIIQPLIGIVFTLIIIRVGLASTMESTVRGSSGDGLPYNYDRSTHRSGVPAPGQLQTIGGHAYPLRPVAINVSVDCVRDGDGDGEADEVSFTAFGPDGKARQIRVVHDTEFRV</sequence>
<reference evidence="2" key="1">
    <citation type="submission" date="2022-11" db="EMBL/GenBank/DDBJ databases">
        <title>Genome Sequence of Cubamyces cubensis.</title>
        <authorList>
            <person name="Buettner E."/>
        </authorList>
    </citation>
    <scope>NUCLEOTIDE SEQUENCE</scope>
    <source>
        <strain evidence="2">MPL-01</strain>
    </source>
</reference>
<evidence type="ECO:0000256" key="1">
    <source>
        <dbReference type="SAM" id="Phobius"/>
    </source>
</evidence>
<dbReference type="Proteomes" id="UP001215151">
    <property type="component" value="Unassembled WGS sequence"/>
</dbReference>
<proteinExistence type="predicted"/>